<keyword evidence="2" id="KW-0808">Transferase</keyword>
<protein>
    <submittedName>
        <fullName evidence="2">Glyoxalase superfamily enzyme, possibly 3-demethylubiquinone-9 3-methyltransferase</fullName>
    </submittedName>
</protein>
<feature type="domain" description="PhnB-like" evidence="1">
    <location>
        <begin position="10"/>
        <end position="137"/>
    </location>
</feature>
<dbReference type="InterPro" id="IPR029068">
    <property type="entry name" value="Glyas_Bleomycin-R_OHBP_Dase"/>
</dbReference>
<sequence length="310" mass="35157">MSKKQKEHTQKIIPHLWFDDQAEEAVNFYTSLFEDSAIGGLSRYGETGKEIHGQEAGTVMTVDFELAGFKMIALNGGPQFSFTPAISFYVTCETEAEVDELWEKLSEGGTPMMPLDKYDWSEKYGWVQDRYGLTWQISLGQLEDVHGQKIVPSLMFVDEEGQAEEAVNLYTSLFDDSSITGLLRYGPGEDQPEGSVMHAQFRLNDGEVFMAMDSSPDNADFTFNEAVSLMIHCKNQEEIDHFWRLSAVPEAEQCGWLKDPFGVSWQVVPVQLSDMLNDSDSERAERVTEAFLQMKKFDLEKLQEAYEGNK</sequence>
<dbReference type="Gene3D" id="3.30.720.110">
    <property type="match status" value="1"/>
</dbReference>
<dbReference type="Proteomes" id="UP000184041">
    <property type="component" value="Unassembled WGS sequence"/>
</dbReference>
<dbReference type="AlphaFoldDB" id="A0A1M5M6U9"/>
<dbReference type="PIRSF" id="PIRSF021700">
    <property type="entry name" value="3_dmu_93_MTrfase"/>
    <property type="match status" value="1"/>
</dbReference>
<dbReference type="EMBL" id="FQUS01000052">
    <property type="protein sequence ID" value="SHG73014.1"/>
    <property type="molecule type" value="Genomic_DNA"/>
</dbReference>
<dbReference type="Gene3D" id="3.30.720.100">
    <property type="match status" value="1"/>
</dbReference>
<feature type="domain" description="PhnB-like" evidence="1">
    <location>
        <begin position="148"/>
        <end position="268"/>
    </location>
</feature>
<dbReference type="PANTHER" id="PTHR33990">
    <property type="entry name" value="PROTEIN YJDN-RELATED"/>
    <property type="match status" value="1"/>
</dbReference>
<dbReference type="GO" id="GO:0032259">
    <property type="term" value="P:methylation"/>
    <property type="evidence" value="ECO:0007669"/>
    <property type="project" value="UniProtKB-KW"/>
</dbReference>
<dbReference type="PIRSF" id="PIRSF500687">
    <property type="entry name" value="MTase_demethylubiq_bact"/>
    <property type="match status" value="1"/>
</dbReference>
<name>A0A1M5M6U9_9BACT</name>
<dbReference type="OrthoDB" id="9806473at2"/>
<gene>
    <name evidence="2" type="ORF">SAMN05443144_1527</name>
</gene>
<keyword evidence="2" id="KW-0489">Methyltransferase</keyword>
<reference evidence="2 3" key="1">
    <citation type="submission" date="2016-11" db="EMBL/GenBank/DDBJ databases">
        <authorList>
            <person name="Jaros S."/>
            <person name="Januszkiewicz K."/>
            <person name="Wedrychowicz H."/>
        </authorList>
    </citation>
    <scope>NUCLEOTIDE SEQUENCE [LARGE SCALE GENOMIC DNA]</scope>
    <source>
        <strain evidence="2 3">DSM 21986</strain>
    </source>
</reference>
<dbReference type="STRING" id="1194090.SAMN05443144_1527"/>
<keyword evidence="2" id="KW-0830">Ubiquinone</keyword>
<dbReference type="Gene3D" id="3.10.180.10">
    <property type="entry name" value="2,3-Dihydroxybiphenyl 1,2-Dioxygenase, domain 1"/>
    <property type="match status" value="1"/>
</dbReference>
<dbReference type="RefSeq" id="WP_073068760.1">
    <property type="nucleotide sequence ID" value="NZ_FQUS01000052.1"/>
</dbReference>
<dbReference type="InterPro" id="IPR028973">
    <property type="entry name" value="PhnB-like"/>
</dbReference>
<evidence type="ECO:0000313" key="2">
    <source>
        <dbReference type="EMBL" id="SHG73014.1"/>
    </source>
</evidence>
<dbReference type="CDD" id="cd06588">
    <property type="entry name" value="PhnB_like"/>
    <property type="match status" value="2"/>
</dbReference>
<dbReference type="InterPro" id="IPR009725">
    <property type="entry name" value="3_dmu_93_MTrfase"/>
</dbReference>
<dbReference type="Pfam" id="PF06983">
    <property type="entry name" value="3-dmu-9_3-mt"/>
    <property type="match status" value="2"/>
</dbReference>
<dbReference type="GO" id="GO:0008168">
    <property type="term" value="F:methyltransferase activity"/>
    <property type="evidence" value="ECO:0007669"/>
    <property type="project" value="UniProtKB-KW"/>
</dbReference>
<proteinExistence type="predicted"/>
<evidence type="ECO:0000313" key="3">
    <source>
        <dbReference type="Proteomes" id="UP000184041"/>
    </source>
</evidence>
<keyword evidence="3" id="KW-1185">Reference proteome</keyword>
<dbReference type="InterPro" id="IPR027259">
    <property type="entry name" value="MTase_demethylubiq_bac"/>
</dbReference>
<organism evidence="2 3">
    <name type="scientific">Fodinibius roseus</name>
    <dbReference type="NCBI Taxonomy" id="1194090"/>
    <lineage>
        <taxon>Bacteria</taxon>
        <taxon>Pseudomonadati</taxon>
        <taxon>Balneolota</taxon>
        <taxon>Balneolia</taxon>
        <taxon>Balneolales</taxon>
        <taxon>Balneolaceae</taxon>
        <taxon>Fodinibius</taxon>
    </lineage>
</organism>
<accession>A0A1M5M6U9</accession>
<dbReference type="SUPFAM" id="SSF54593">
    <property type="entry name" value="Glyoxalase/Bleomycin resistance protein/Dihydroxybiphenyl dioxygenase"/>
    <property type="match status" value="2"/>
</dbReference>
<evidence type="ECO:0000259" key="1">
    <source>
        <dbReference type="Pfam" id="PF06983"/>
    </source>
</evidence>